<comment type="caution">
    <text evidence="1">The sequence shown here is derived from an EMBL/GenBank/DDBJ whole genome shotgun (WGS) entry which is preliminary data.</text>
</comment>
<sequence length="106" mass="12538">MKNANKKLECFVENLFCNDLHNCLQMKILQAEADFVSEMQSNAKHFRYEQLECIEDYVAFIQSCILIQLKQSKFEYVSQYQLLHGFILYTSYLLFHAAQCFCTSIE</sequence>
<organism evidence="1 2">
    <name type="scientific">Trichinella pseudospiralis</name>
    <name type="common">Parasitic roundworm</name>
    <dbReference type="NCBI Taxonomy" id="6337"/>
    <lineage>
        <taxon>Eukaryota</taxon>
        <taxon>Metazoa</taxon>
        <taxon>Ecdysozoa</taxon>
        <taxon>Nematoda</taxon>
        <taxon>Enoplea</taxon>
        <taxon>Dorylaimia</taxon>
        <taxon>Trichinellida</taxon>
        <taxon>Trichinellidae</taxon>
        <taxon>Trichinella</taxon>
    </lineage>
</organism>
<keyword evidence="2" id="KW-1185">Reference proteome</keyword>
<evidence type="ECO:0000313" key="1">
    <source>
        <dbReference type="EMBL" id="KRZ14161.1"/>
    </source>
</evidence>
<dbReference type="Proteomes" id="UP000054805">
    <property type="component" value="Unassembled WGS sequence"/>
</dbReference>
<gene>
    <name evidence="1" type="ORF">T4B_10630</name>
</gene>
<protein>
    <submittedName>
        <fullName evidence="1">Uncharacterized protein</fullName>
    </submittedName>
</protein>
<accession>A0A0V1HUN1</accession>
<dbReference type="AlphaFoldDB" id="A0A0V1HUN1"/>
<reference evidence="1 2" key="1">
    <citation type="submission" date="2015-01" db="EMBL/GenBank/DDBJ databases">
        <title>Evolution of Trichinella species and genotypes.</title>
        <authorList>
            <person name="Korhonen P.K."/>
            <person name="Edoardo P."/>
            <person name="Giuseppe L.R."/>
            <person name="Gasser R.B."/>
        </authorList>
    </citation>
    <scope>NUCLEOTIDE SEQUENCE [LARGE SCALE GENOMIC DNA]</scope>
    <source>
        <strain evidence="1">ISS588</strain>
    </source>
</reference>
<evidence type="ECO:0000313" key="2">
    <source>
        <dbReference type="Proteomes" id="UP000054805"/>
    </source>
</evidence>
<dbReference type="EMBL" id="JYDS01000323">
    <property type="protein sequence ID" value="KRZ14161.1"/>
    <property type="molecule type" value="Genomic_DNA"/>
</dbReference>
<proteinExistence type="predicted"/>
<name>A0A0V1HUN1_TRIPS</name>